<feature type="transmembrane region" description="Helical" evidence="1">
    <location>
        <begin position="6"/>
        <end position="23"/>
    </location>
</feature>
<organism evidence="2 3">
    <name type="scientific">Sneathiella sedimenti</name>
    <dbReference type="NCBI Taxonomy" id="2816034"/>
    <lineage>
        <taxon>Bacteria</taxon>
        <taxon>Pseudomonadati</taxon>
        <taxon>Pseudomonadota</taxon>
        <taxon>Alphaproteobacteria</taxon>
        <taxon>Sneathiellales</taxon>
        <taxon>Sneathiellaceae</taxon>
        <taxon>Sneathiella</taxon>
    </lineage>
</organism>
<accession>A0ABS3F6H5</accession>
<keyword evidence="3" id="KW-1185">Reference proteome</keyword>
<dbReference type="RefSeq" id="WP_207045573.1">
    <property type="nucleotide sequence ID" value="NZ_JAFLNC010000003.1"/>
</dbReference>
<evidence type="ECO:0000313" key="2">
    <source>
        <dbReference type="EMBL" id="MBO0334129.1"/>
    </source>
</evidence>
<comment type="caution">
    <text evidence="2">The sequence shown here is derived from an EMBL/GenBank/DDBJ whole genome shotgun (WGS) entry which is preliminary data.</text>
</comment>
<dbReference type="EMBL" id="JAFLNC010000003">
    <property type="protein sequence ID" value="MBO0334129.1"/>
    <property type="molecule type" value="Genomic_DNA"/>
</dbReference>
<evidence type="ECO:0008006" key="4">
    <source>
        <dbReference type="Google" id="ProtNLM"/>
    </source>
</evidence>
<keyword evidence="1" id="KW-0812">Transmembrane</keyword>
<gene>
    <name evidence="2" type="ORF">J0X12_10910</name>
</gene>
<protein>
    <recommendedName>
        <fullName evidence="4">Lipocalin-like domain-containing protein</fullName>
    </recommendedName>
</protein>
<sequence>MAKVKYFLGVMAIVMVMPIIVNAKDLSISAFKGDWRGNAISESNVSVTFPITSRDIDVSIKPDENGDFSITWRTLLRQKGVPDSPKESLKETTLTFVKTDSPNVWKDSTGGNVYAGDNIAWARLKKQTLTVYIMAISETGDYDMQVYKRTLNGVNMELDFTAIRDGVIRRTAKGRLTLNNY</sequence>
<keyword evidence="1" id="KW-0472">Membrane</keyword>
<evidence type="ECO:0000313" key="3">
    <source>
        <dbReference type="Proteomes" id="UP000664761"/>
    </source>
</evidence>
<dbReference type="Proteomes" id="UP000664761">
    <property type="component" value="Unassembled WGS sequence"/>
</dbReference>
<reference evidence="2 3" key="1">
    <citation type="submission" date="2021-03" db="EMBL/GenBank/DDBJ databases">
        <title>Sneathiella sp. CAU 1612 isolated from Kang Won-do.</title>
        <authorList>
            <person name="Kim W."/>
        </authorList>
    </citation>
    <scope>NUCLEOTIDE SEQUENCE [LARGE SCALE GENOMIC DNA]</scope>
    <source>
        <strain evidence="2 3">CAU 1612</strain>
    </source>
</reference>
<name>A0ABS3F6H5_9PROT</name>
<keyword evidence="1" id="KW-1133">Transmembrane helix</keyword>
<evidence type="ECO:0000256" key="1">
    <source>
        <dbReference type="SAM" id="Phobius"/>
    </source>
</evidence>
<proteinExistence type="predicted"/>